<feature type="transmembrane region" description="Helical" evidence="7">
    <location>
        <begin position="161"/>
        <end position="181"/>
    </location>
</feature>
<feature type="transmembrane region" description="Helical" evidence="7">
    <location>
        <begin position="134"/>
        <end position="155"/>
    </location>
</feature>
<reference evidence="9 10" key="1">
    <citation type="submission" date="2018-08" db="EMBL/GenBank/DDBJ databases">
        <title>A genome reference for cultivated species of the human gut microbiota.</title>
        <authorList>
            <person name="Zou Y."/>
            <person name="Xue W."/>
            <person name="Luo G."/>
        </authorList>
    </citation>
    <scope>NUCLEOTIDE SEQUENCE [LARGE SCALE GENOMIC DNA]</scope>
    <source>
        <strain evidence="9 10">TF08-14</strain>
    </source>
</reference>
<dbReference type="InterPro" id="IPR017850">
    <property type="entry name" value="Alkaline_phosphatase_core_sf"/>
</dbReference>
<comment type="subcellular location">
    <subcellularLocation>
        <location evidence="1">Cell membrane</location>
        <topology evidence="1">Multi-pass membrane protein</topology>
    </subcellularLocation>
</comment>
<dbReference type="RefSeq" id="WP_117679747.1">
    <property type="nucleotide sequence ID" value="NZ_QSRJ01000007.1"/>
</dbReference>
<dbReference type="EMBL" id="QSRJ01000007">
    <property type="protein sequence ID" value="RGL09913.1"/>
    <property type="molecule type" value="Genomic_DNA"/>
</dbReference>
<evidence type="ECO:0000313" key="10">
    <source>
        <dbReference type="Proteomes" id="UP000260943"/>
    </source>
</evidence>
<evidence type="ECO:0000256" key="4">
    <source>
        <dbReference type="ARBA" id="ARBA00022692"/>
    </source>
</evidence>
<accession>A0A3E4QSQ9</accession>
<dbReference type="SUPFAM" id="SSF53649">
    <property type="entry name" value="Alkaline phosphatase-like"/>
    <property type="match status" value="1"/>
</dbReference>
<name>A0A3E4QSQ9_9ACTN</name>
<dbReference type="InterPro" id="IPR000917">
    <property type="entry name" value="Sulfatase_N"/>
</dbReference>
<keyword evidence="3" id="KW-1003">Cell membrane</keyword>
<feature type="transmembrane region" description="Helical" evidence="7">
    <location>
        <begin position="101"/>
        <end position="122"/>
    </location>
</feature>
<evidence type="ECO:0000256" key="1">
    <source>
        <dbReference type="ARBA" id="ARBA00004651"/>
    </source>
</evidence>
<dbReference type="InterPro" id="IPR050448">
    <property type="entry name" value="OpgB/LTA_synthase_biosynth"/>
</dbReference>
<dbReference type="CDD" id="cd16015">
    <property type="entry name" value="LTA_synthase"/>
    <property type="match status" value="1"/>
</dbReference>
<dbReference type="GO" id="GO:0005886">
    <property type="term" value="C:plasma membrane"/>
    <property type="evidence" value="ECO:0007669"/>
    <property type="project" value="UniProtKB-SubCell"/>
</dbReference>
<evidence type="ECO:0000259" key="8">
    <source>
        <dbReference type="Pfam" id="PF00884"/>
    </source>
</evidence>
<comment type="caution">
    <text evidence="9">The sequence shown here is derived from an EMBL/GenBank/DDBJ whole genome shotgun (WGS) entry which is preliminary data.</text>
</comment>
<proteinExistence type="predicted"/>
<feature type="transmembrane region" description="Helical" evidence="7">
    <location>
        <begin position="247"/>
        <end position="267"/>
    </location>
</feature>
<dbReference type="PANTHER" id="PTHR47371:SF3">
    <property type="entry name" value="PHOSPHOGLYCEROL TRANSFERASE I"/>
    <property type="match status" value="1"/>
</dbReference>
<evidence type="ECO:0000256" key="7">
    <source>
        <dbReference type="SAM" id="Phobius"/>
    </source>
</evidence>
<keyword evidence="6 7" id="KW-0472">Membrane</keyword>
<organism evidence="9 10">
    <name type="scientific">Collinsella tanakaei</name>
    <dbReference type="NCBI Taxonomy" id="626935"/>
    <lineage>
        <taxon>Bacteria</taxon>
        <taxon>Bacillati</taxon>
        <taxon>Actinomycetota</taxon>
        <taxon>Coriobacteriia</taxon>
        <taxon>Coriobacteriales</taxon>
        <taxon>Coriobacteriaceae</taxon>
        <taxon>Collinsella</taxon>
    </lineage>
</organism>
<dbReference type="Gene3D" id="3.40.720.10">
    <property type="entry name" value="Alkaline Phosphatase, subunit A"/>
    <property type="match status" value="1"/>
</dbReference>
<comment type="pathway">
    <text evidence="2">Cell wall biogenesis; lipoteichoic acid biosynthesis.</text>
</comment>
<evidence type="ECO:0000256" key="6">
    <source>
        <dbReference type="ARBA" id="ARBA00023136"/>
    </source>
</evidence>
<evidence type="ECO:0000313" key="9">
    <source>
        <dbReference type="EMBL" id="RGL09913.1"/>
    </source>
</evidence>
<protein>
    <submittedName>
        <fullName evidence="9">LTA synthase family protein</fullName>
    </submittedName>
</protein>
<dbReference type="AlphaFoldDB" id="A0A3E4QSQ9"/>
<sequence length="739" mass="82289">MLVAIISLVAFAATVALTIRKVRTLDQDARSARRSTVLSVVFFAVLQLVVGLYAAMGGIANDVLSPLVLNAVLTGCAWLNLERDLVRERLLKIAGPAGRFAHPLIACVILLFLAGAGATLGLEIPSNHNLLWMYPLCLLLEWSLINAIMAGVFFISQRRHTPPAVVAVLMSILGIVEYFIITFKSMPIAPGDISALSTAMAVAGTGYSYILSPFCLYGMAFMAVSVQLCRMAAMLRPQRDRGNRRALLINLMVGIACLAGVGAHVTLVDYYNTLSIQVYTWRPLESYYRQGFLPSFISGAQTIKPPVPEDYDMDQAKELISDYADQYDANQAASVERTQAVSQFDEEKPTVITIMNETFSDLSIYQNLHANYQGPQFFKNLSDTLQRGVLYVSAFGGGTCNTEFEYLTGNSMAFLGTGTYPYTIYDLTRTETLSQQFKDLGYDTTAIHPNHGTNWNRENVYSAFGFDNFLTIQDFQDAEKLRGMVTDAATYDKILQMLDENSNPQFIFDVTMQNHSGYDTGLIPVDKQVNYVIDGVSDPEVNEYLALIEESDRALEDFVNQLRKLDRKVILVFFGDHQPFFPDEFNDAWFTGESDAVHNERLWQTDYFIWANYDVAGRDQESAQDDLSVNYLSSVLMDLIGAPLTSYQKAHITLREALPAINATGYEDKSLQWYLSSAATYDGYPAGSAAADAVQARSDYAKMQYYELFRDGKDIYTKMYQSAANETDPNLAPGTTQIK</sequence>
<feature type="transmembrane region" description="Helical" evidence="7">
    <location>
        <begin position="63"/>
        <end position="81"/>
    </location>
</feature>
<evidence type="ECO:0000256" key="5">
    <source>
        <dbReference type="ARBA" id="ARBA00022989"/>
    </source>
</evidence>
<feature type="transmembrane region" description="Helical" evidence="7">
    <location>
        <begin position="37"/>
        <end position="56"/>
    </location>
</feature>
<dbReference type="Proteomes" id="UP000260943">
    <property type="component" value="Unassembled WGS sequence"/>
</dbReference>
<evidence type="ECO:0000256" key="3">
    <source>
        <dbReference type="ARBA" id="ARBA00022475"/>
    </source>
</evidence>
<keyword evidence="5 7" id="KW-1133">Transmembrane helix</keyword>
<dbReference type="Pfam" id="PF00884">
    <property type="entry name" value="Sulfatase"/>
    <property type="match status" value="1"/>
</dbReference>
<gene>
    <name evidence="9" type="ORF">DXC81_06790</name>
</gene>
<keyword evidence="4 7" id="KW-0812">Transmembrane</keyword>
<dbReference type="PANTHER" id="PTHR47371">
    <property type="entry name" value="LIPOTEICHOIC ACID SYNTHASE"/>
    <property type="match status" value="1"/>
</dbReference>
<feature type="domain" description="Sulfatase N-terminal" evidence="8">
    <location>
        <begin position="349"/>
        <end position="641"/>
    </location>
</feature>
<evidence type="ECO:0000256" key="2">
    <source>
        <dbReference type="ARBA" id="ARBA00004936"/>
    </source>
</evidence>